<gene>
    <name evidence="3" type="ORF">CH339_03350</name>
</gene>
<proteinExistence type="predicted"/>
<name>A0A327JUS2_9HYPH</name>
<dbReference type="OrthoDB" id="8482258at2"/>
<feature type="region of interest" description="Disordered" evidence="1">
    <location>
        <begin position="389"/>
        <end position="426"/>
    </location>
</feature>
<keyword evidence="2" id="KW-0472">Membrane</keyword>
<keyword evidence="2" id="KW-0812">Transmembrane</keyword>
<feature type="transmembrane region" description="Helical" evidence="2">
    <location>
        <begin position="357"/>
        <end position="382"/>
    </location>
</feature>
<evidence type="ECO:0000256" key="2">
    <source>
        <dbReference type="SAM" id="Phobius"/>
    </source>
</evidence>
<accession>A0A327JUS2</accession>
<keyword evidence="2" id="KW-1133">Transmembrane helix</keyword>
<feature type="region of interest" description="Disordered" evidence="1">
    <location>
        <begin position="107"/>
        <end position="132"/>
    </location>
</feature>
<evidence type="ECO:0000256" key="1">
    <source>
        <dbReference type="SAM" id="MobiDB-lite"/>
    </source>
</evidence>
<keyword evidence="4" id="KW-1185">Reference proteome</keyword>
<comment type="caution">
    <text evidence="3">The sequence shown here is derived from an EMBL/GenBank/DDBJ whole genome shotgun (WGS) entry which is preliminary data.</text>
</comment>
<dbReference type="EMBL" id="NPEV01000004">
    <property type="protein sequence ID" value="RAI29335.1"/>
    <property type="molecule type" value="Genomic_DNA"/>
</dbReference>
<dbReference type="AlphaFoldDB" id="A0A327JUS2"/>
<organism evidence="3 4">
    <name type="scientific">Rhodobium orientis</name>
    <dbReference type="NCBI Taxonomy" id="34017"/>
    <lineage>
        <taxon>Bacteria</taxon>
        <taxon>Pseudomonadati</taxon>
        <taxon>Pseudomonadota</taxon>
        <taxon>Alphaproteobacteria</taxon>
        <taxon>Hyphomicrobiales</taxon>
        <taxon>Rhodobiaceae</taxon>
        <taxon>Rhodobium</taxon>
    </lineage>
</organism>
<evidence type="ECO:0000313" key="3">
    <source>
        <dbReference type="EMBL" id="RAI29335.1"/>
    </source>
</evidence>
<reference evidence="3 4" key="1">
    <citation type="submission" date="2017-07" db="EMBL/GenBank/DDBJ databases">
        <title>Draft Genome Sequences of Select Purple Nonsulfur Bacteria.</title>
        <authorList>
            <person name="Lasarre B."/>
            <person name="Mckinlay J.B."/>
        </authorList>
    </citation>
    <scope>NUCLEOTIDE SEQUENCE [LARGE SCALE GENOMIC DNA]</scope>
    <source>
        <strain evidence="3 4">DSM 11290</strain>
    </source>
</reference>
<sequence length="426" mass="44591">MSAGRVFLTGFAVAVIAGALCLLAVYVAGIGGARAPVAATPVEVSIPDGSALAEAVDAAASAQIVAAEKALGEEQIFAEKELARLTEQLAGITEDLNTISERVVRSYHGRSRSSGDRTWRSRPQRPRIQSGDPEMLARRRLYQRRAEALAETRAASETQIAAMRVQRENLEAAEGEPLADRIAAITDRDALIADAARRAERPAKITLEIVSEMWIGETYDAHLTIGRGTGSDAAGETFRAATPEPDALSADVAATPDVGAALSGSGFTVDPEGLTWVTVPEGRSDVISWTVTPAAEGRKTLKLTVRQRITVGEETIEIPVESFPRAVSVHVDLVTRIGATLGAVDKTTGKVKSIYEAVIGFGGAFTALGVIGGVISGFAAWIRKKIAGAPGKEPGKENGGPQERPPSPERSENDAAPAAGAPIPPP</sequence>
<evidence type="ECO:0000313" key="4">
    <source>
        <dbReference type="Proteomes" id="UP000249299"/>
    </source>
</evidence>
<protein>
    <submittedName>
        <fullName evidence="3">Uncharacterized protein</fullName>
    </submittedName>
</protein>
<dbReference type="RefSeq" id="WP_111432870.1">
    <property type="nucleotide sequence ID" value="NZ_JACIGG010000007.1"/>
</dbReference>
<feature type="compositionally biased region" description="Low complexity" evidence="1">
    <location>
        <begin position="415"/>
        <end position="426"/>
    </location>
</feature>
<dbReference type="Proteomes" id="UP000249299">
    <property type="component" value="Unassembled WGS sequence"/>
</dbReference>